<gene>
    <name evidence="2" type="primary">28951307</name>
</gene>
<dbReference type="STRING" id="426428.A0A0D2Y0J5"/>
<name>A0A0D2Y0J5_FUSOF</name>
<evidence type="ECO:0000256" key="1">
    <source>
        <dbReference type="ARBA" id="ARBA00009893"/>
    </source>
</evidence>
<dbReference type="Pfam" id="PF13523">
    <property type="entry name" value="Acetyltransf_8"/>
    <property type="match status" value="1"/>
</dbReference>
<reference evidence="2" key="2">
    <citation type="submission" date="2025-08" db="UniProtKB">
        <authorList>
            <consortium name="EnsemblFungi"/>
        </authorList>
    </citation>
    <scope>IDENTIFICATION</scope>
    <source>
        <strain evidence="2">4287 / CBS 123668 / FGSC 9935 / NRRL 34936</strain>
    </source>
</reference>
<comment type="similarity">
    <text evidence="1">Belongs to the lysine N-acyltransferase MbtK family.</text>
</comment>
<accession>A0A0D2Y0J5</accession>
<dbReference type="InterPro" id="IPR016181">
    <property type="entry name" value="Acyl_CoA_acyltransferase"/>
</dbReference>
<dbReference type="AlphaFoldDB" id="A0A0D2Y0J5"/>
<dbReference type="PANTHER" id="PTHR31438">
    <property type="entry name" value="LYSINE N-ACYLTRANSFERASE C17G9.06C-RELATED"/>
    <property type="match status" value="1"/>
</dbReference>
<protein>
    <submittedName>
        <fullName evidence="2">Uncharacterized protein</fullName>
    </submittedName>
</protein>
<reference evidence="3" key="1">
    <citation type="journal article" date="2012" name="Mol. Plant Microbe Interact.">
        <title>A highly conserved effector in Fusarium oxysporum is required for full virulence on Arabidopsis.</title>
        <authorList>
            <person name="Thatcher L.F."/>
            <person name="Gardiner D.M."/>
            <person name="Kazan K."/>
            <person name="Manners J."/>
        </authorList>
    </citation>
    <scope>NUCLEOTIDE SEQUENCE [LARGE SCALE GENOMIC DNA]</scope>
    <source>
        <strain evidence="3">Fo5176</strain>
    </source>
</reference>
<dbReference type="Proteomes" id="UP000002489">
    <property type="component" value="Unassembled WGS sequence"/>
</dbReference>
<dbReference type="SMART" id="SM01006">
    <property type="entry name" value="AlcB"/>
    <property type="match status" value="1"/>
</dbReference>
<sequence length="428" mass="49732">MSSEPFQQKSPIKIRLPLPYLSTYYLERTAEGKQSYRLRKDDSVTEGKPFPKALHADDLVFSRIPAVESDKIPDSDNREYARARRSPVWSLSWEKQTPTLAQTWMFLYTFFTYHFDVEQFRLRLEGAGAEDLAKELVLSMVAINMPPPPKGVEPAPSTGVEVLILRSAFWQGCASPLGQQPIWLPTWNSANVVPHLEYVMTPTSESTLLRHPRRTPKPAAGSYIYSRYIPSLDEHFNLVALDYENPEHLGLFNTWQNDPRVAAGWMETGTLDEHRTYLKNIHDDPHQFAVLGYFNDTPFAYFELYWAKEDKMGQHYACLDFDRGRHSLVGNDKFRGQYRVMAWWPSVMHYEFLDDHRTENVVGEPRLSSENVLKYEMIFGLHQDKWMDLPHKRSNLVKISRERFFQICPFNQGKPRVAGTTFGFEPKL</sequence>
<dbReference type="VEuPathDB" id="FungiDB:FOXG_09783"/>
<evidence type="ECO:0000313" key="3">
    <source>
        <dbReference type="Proteomes" id="UP000002489"/>
    </source>
</evidence>
<dbReference type="Gene3D" id="3.40.630.30">
    <property type="match status" value="1"/>
</dbReference>
<dbReference type="GO" id="GO:0019290">
    <property type="term" value="P:siderophore biosynthetic process"/>
    <property type="evidence" value="ECO:0007669"/>
    <property type="project" value="InterPro"/>
</dbReference>
<dbReference type="InterPro" id="IPR019432">
    <property type="entry name" value="Acyltransferase_MbtK/IucB-like"/>
</dbReference>
<dbReference type="SUPFAM" id="SSF55729">
    <property type="entry name" value="Acyl-CoA N-acyltransferases (Nat)"/>
    <property type="match status" value="1"/>
</dbReference>
<dbReference type="GO" id="GO:0016410">
    <property type="term" value="F:N-acyltransferase activity"/>
    <property type="evidence" value="ECO:0007669"/>
    <property type="project" value="TreeGrafter"/>
</dbReference>
<dbReference type="PANTHER" id="PTHR31438:SF7">
    <property type="entry name" value="ACYLTRANSFERASE MBTK_IUCB-LIKE CONSERVED DOMAIN-CONTAINING PROTEIN"/>
    <property type="match status" value="1"/>
</dbReference>
<organism evidence="2 3">
    <name type="scientific">Fusarium oxysporum (strain Fo5176)</name>
    <name type="common">Fusarium vascular wilt</name>
    <dbReference type="NCBI Taxonomy" id="660025"/>
    <lineage>
        <taxon>Eukaryota</taxon>
        <taxon>Fungi</taxon>
        <taxon>Dikarya</taxon>
        <taxon>Ascomycota</taxon>
        <taxon>Pezizomycotina</taxon>
        <taxon>Sordariomycetes</taxon>
        <taxon>Hypocreomycetidae</taxon>
        <taxon>Hypocreales</taxon>
        <taxon>Nectriaceae</taxon>
        <taxon>Fusarium</taxon>
        <taxon>Fusarium oxysporum species complex</taxon>
    </lineage>
</organism>
<proteinExistence type="inferred from homology"/>
<evidence type="ECO:0000313" key="2">
    <source>
        <dbReference type="EnsemblFungi" id="FOXG_09783P0"/>
    </source>
</evidence>
<dbReference type="EnsemblFungi" id="FOXG_09783T0">
    <property type="protein sequence ID" value="FOXG_09783P0"/>
    <property type="gene ID" value="FOXG_09783"/>
</dbReference>